<accession>A0A841HUL3</accession>
<keyword evidence="4" id="KW-1185">Reference proteome</keyword>
<gene>
    <name evidence="3" type="ORF">HNR42_000565</name>
</gene>
<dbReference type="RefSeq" id="WP_183984312.1">
    <property type="nucleotide sequence ID" value="NZ_JACHHG010000002.1"/>
</dbReference>
<dbReference type="AlphaFoldDB" id="A0A841HUL3"/>
<protein>
    <recommendedName>
        <fullName evidence="2">ScoMcrA-like SRA domain-containing protein</fullName>
    </recommendedName>
</protein>
<name>A0A841HUL3_9DEIO</name>
<organism evidence="3 4">
    <name type="scientific">Deinobacterium chartae</name>
    <dbReference type="NCBI Taxonomy" id="521158"/>
    <lineage>
        <taxon>Bacteria</taxon>
        <taxon>Thermotogati</taxon>
        <taxon>Deinococcota</taxon>
        <taxon>Deinococci</taxon>
        <taxon>Deinococcales</taxon>
        <taxon>Deinococcaceae</taxon>
        <taxon>Deinobacterium</taxon>
    </lineage>
</organism>
<dbReference type="Pfam" id="PF26348">
    <property type="entry name" value="SRA_ScoMcrA"/>
    <property type="match status" value="1"/>
</dbReference>
<feature type="domain" description="ScoMcrA-like SRA" evidence="2">
    <location>
        <begin position="17"/>
        <end position="106"/>
    </location>
</feature>
<proteinExistence type="predicted"/>
<evidence type="ECO:0000259" key="2">
    <source>
        <dbReference type="Pfam" id="PF26348"/>
    </source>
</evidence>
<feature type="region of interest" description="Disordered" evidence="1">
    <location>
        <begin position="1"/>
        <end position="21"/>
    </location>
</feature>
<reference evidence="3 4" key="1">
    <citation type="submission" date="2020-08" db="EMBL/GenBank/DDBJ databases">
        <title>Genomic Encyclopedia of Type Strains, Phase IV (KMG-IV): sequencing the most valuable type-strain genomes for metagenomic binning, comparative biology and taxonomic classification.</title>
        <authorList>
            <person name="Goeker M."/>
        </authorList>
    </citation>
    <scope>NUCLEOTIDE SEQUENCE [LARGE SCALE GENOMIC DNA]</scope>
    <source>
        <strain evidence="3 4">DSM 21458</strain>
    </source>
</reference>
<evidence type="ECO:0000313" key="3">
    <source>
        <dbReference type="EMBL" id="MBB6097151.1"/>
    </source>
</evidence>
<dbReference type="EMBL" id="JACHHG010000002">
    <property type="protein sequence ID" value="MBB6097151.1"/>
    <property type="molecule type" value="Genomic_DNA"/>
</dbReference>
<dbReference type="InterPro" id="IPR058712">
    <property type="entry name" value="SRA_ScoMcrA"/>
</dbReference>
<evidence type="ECO:0000313" key="4">
    <source>
        <dbReference type="Proteomes" id="UP000569951"/>
    </source>
</evidence>
<evidence type="ECO:0000256" key="1">
    <source>
        <dbReference type="SAM" id="MobiDB-lite"/>
    </source>
</evidence>
<comment type="caution">
    <text evidence="3">The sequence shown here is derived from an EMBL/GenBank/DDBJ whole genome shotgun (WGS) entry which is preliminary data.</text>
</comment>
<sequence length="137" mass="15682">MLPGPPDLERRGPYPWQDVASRHGGRRGIRRLPDGHLSLLLDYGLSGYLNRWEGQTLHYLGDGTVGDQVMTPATRLEFEALEAGTPARVWERVRPGEWYDLGFFRFVSVERRKLGGRTVFDFSLRRLGFDLTQRPPA</sequence>
<dbReference type="Proteomes" id="UP000569951">
    <property type="component" value="Unassembled WGS sequence"/>
</dbReference>